<reference evidence="3" key="1">
    <citation type="journal article" date="2019" name="Int. J. Syst. Evol. Microbiol.">
        <title>The Global Catalogue of Microorganisms (GCM) 10K type strain sequencing project: providing services to taxonomists for standard genome sequencing and annotation.</title>
        <authorList>
            <consortium name="The Broad Institute Genomics Platform"/>
            <consortium name="The Broad Institute Genome Sequencing Center for Infectious Disease"/>
            <person name="Wu L."/>
            <person name="Ma J."/>
        </authorList>
    </citation>
    <scope>NUCLEOTIDE SEQUENCE [LARGE SCALE GENOMIC DNA]</scope>
    <source>
        <strain evidence="3">CGMCC 1.12859</strain>
    </source>
</reference>
<feature type="transmembrane region" description="Helical" evidence="1">
    <location>
        <begin position="145"/>
        <end position="170"/>
    </location>
</feature>
<feature type="transmembrane region" description="Helical" evidence="1">
    <location>
        <begin position="206"/>
        <end position="226"/>
    </location>
</feature>
<feature type="transmembrane region" description="Helical" evidence="1">
    <location>
        <begin position="177"/>
        <end position="200"/>
    </location>
</feature>
<feature type="transmembrane region" description="Helical" evidence="1">
    <location>
        <begin position="233"/>
        <end position="254"/>
    </location>
</feature>
<evidence type="ECO:0000313" key="3">
    <source>
        <dbReference type="Proteomes" id="UP001596435"/>
    </source>
</evidence>
<evidence type="ECO:0000313" key="2">
    <source>
        <dbReference type="EMBL" id="MFC7179866.1"/>
    </source>
</evidence>
<dbReference type="Proteomes" id="UP001596435">
    <property type="component" value="Unassembled WGS sequence"/>
</dbReference>
<feature type="transmembrane region" description="Helical" evidence="1">
    <location>
        <begin position="9"/>
        <end position="30"/>
    </location>
</feature>
<proteinExistence type="predicted"/>
<gene>
    <name evidence="2" type="ORF">ACFQMG_09880</name>
</gene>
<keyword evidence="1" id="KW-0472">Membrane</keyword>
<keyword evidence="1" id="KW-1133">Transmembrane helix</keyword>
<name>A0ABW2FRF5_9ACTN</name>
<evidence type="ECO:0000256" key="1">
    <source>
        <dbReference type="SAM" id="Phobius"/>
    </source>
</evidence>
<dbReference type="RefSeq" id="WP_345706646.1">
    <property type="nucleotide sequence ID" value="NZ_BAABKV010000001.1"/>
</dbReference>
<feature type="transmembrane region" description="Helical" evidence="1">
    <location>
        <begin position="291"/>
        <end position="315"/>
    </location>
</feature>
<comment type="caution">
    <text evidence="2">The sequence shown here is derived from an EMBL/GenBank/DDBJ whole genome shotgun (WGS) entry which is preliminary data.</text>
</comment>
<sequence length="339" mass="35027">MPRQALRHVLGHLLTPLLMCLGMGIAYQAAFHAPHPHHLEVAVVGTSPQAHALAGRLQSEAGDALRVSTAPTADDARARLMDRALVGAYVPDARAPQLLVAAADSDTSATAAEQVFTKVAAAQGHPLDVRNITPLASGDPTGQGLFFLMVALSIGSYASVAVIGGAGAVLALRWRALLALGVSVAVSAIGTVLAGPVFHIADHSLAALWAMSWLYSAAIVAIGTALHTVLGRWTTLTLMVLFVMLNFTSSGGIFRPELQNGFFGGLHAFWNGAGFVEGARSLLYFDARAGFGGHLATLLVWLAAGAAALLAAAAAERRRARPALAGPDAEEEMAEAVGV</sequence>
<protein>
    <recommendedName>
        <fullName evidence="4">ABC transporter permease</fullName>
    </recommendedName>
</protein>
<keyword evidence="3" id="KW-1185">Reference proteome</keyword>
<evidence type="ECO:0008006" key="4">
    <source>
        <dbReference type="Google" id="ProtNLM"/>
    </source>
</evidence>
<accession>A0ABW2FRF5</accession>
<organism evidence="2 3">
    <name type="scientific">Kitasatospora paranensis</name>
    <dbReference type="NCBI Taxonomy" id="258053"/>
    <lineage>
        <taxon>Bacteria</taxon>
        <taxon>Bacillati</taxon>
        <taxon>Actinomycetota</taxon>
        <taxon>Actinomycetes</taxon>
        <taxon>Kitasatosporales</taxon>
        <taxon>Streptomycetaceae</taxon>
        <taxon>Kitasatospora</taxon>
    </lineage>
</organism>
<keyword evidence="1" id="KW-0812">Transmembrane</keyword>
<dbReference type="EMBL" id="JBHTAJ010000014">
    <property type="protein sequence ID" value="MFC7179866.1"/>
    <property type="molecule type" value="Genomic_DNA"/>
</dbReference>